<dbReference type="InterPro" id="IPR033985">
    <property type="entry name" value="SusD-like_N"/>
</dbReference>
<evidence type="ECO:0000256" key="6">
    <source>
        <dbReference type="SAM" id="SignalP"/>
    </source>
</evidence>
<feature type="domain" description="RagB/SusD" evidence="7">
    <location>
        <begin position="326"/>
        <end position="499"/>
    </location>
</feature>
<dbReference type="AlphaFoldDB" id="A0A1I1STP4"/>
<keyword evidence="3 6" id="KW-0732">Signal</keyword>
<dbReference type="OrthoDB" id="5694214at2"/>
<evidence type="ECO:0000256" key="1">
    <source>
        <dbReference type="ARBA" id="ARBA00004442"/>
    </source>
</evidence>
<keyword evidence="5" id="KW-0998">Cell outer membrane</keyword>
<dbReference type="Pfam" id="PF14322">
    <property type="entry name" value="SusD-like_3"/>
    <property type="match status" value="1"/>
</dbReference>
<dbReference type="RefSeq" id="WP_091495310.1">
    <property type="nucleotide sequence ID" value="NZ_FOMH01000008.1"/>
</dbReference>
<name>A0A1I1STP4_9FLAO</name>
<sequence length="499" mass="54322">MKNLKYIYIGLVSAAMFTVASCQLTEDLDDYKPPYALEADTAINSESAAELALTGAYATFRQKSSGGAFPIFYLVSDIMSGYSNNGSSYASVPEKVGWSSNNPIAAGASDTQYIYGGLYDLINRTNWLIEKVTELDSKVFTNPERKAEILAEAKILRALGHFYLLRTFGQFYDVNSEYGILIRTTPVKNSEISPRNTVAETYAAIIADLDEGIANAPVLRSKKYANKTFAKGLKARVLLYKGDYANAAVLCKSIIDATNSNFKLEPTYGAIFDDHDSAAIFTSSEILFGSAGESNAGLGIGNYYSGFSASVSQVYKNAIAGSITVGSQNITYDATRTSIFINNLQYGGYYSTKYTSYFTTGTNELFYHMRMAEVYLILAEASARANNAVTPEALSAINTIRTRAGATTTGGNGFETYPSTISLAQFLTAVRYEKLAELYAEGGESWFDLIRYDYVDGFGTGFKVSDVKASATNSDKFILPIPTESIDAGNHIIKQNPSY</sequence>
<gene>
    <name evidence="9" type="ORF">SAMN05216297_108210</name>
</gene>
<evidence type="ECO:0000256" key="2">
    <source>
        <dbReference type="ARBA" id="ARBA00006275"/>
    </source>
</evidence>
<dbReference type="Pfam" id="PF07980">
    <property type="entry name" value="SusD_RagB"/>
    <property type="match status" value="1"/>
</dbReference>
<evidence type="ECO:0000256" key="3">
    <source>
        <dbReference type="ARBA" id="ARBA00022729"/>
    </source>
</evidence>
<keyword evidence="4" id="KW-0472">Membrane</keyword>
<dbReference type="Gene3D" id="1.25.40.390">
    <property type="match status" value="1"/>
</dbReference>
<evidence type="ECO:0000313" key="9">
    <source>
        <dbReference type="EMBL" id="SFD49889.1"/>
    </source>
</evidence>
<evidence type="ECO:0000256" key="4">
    <source>
        <dbReference type="ARBA" id="ARBA00023136"/>
    </source>
</evidence>
<evidence type="ECO:0000259" key="7">
    <source>
        <dbReference type="Pfam" id="PF07980"/>
    </source>
</evidence>
<protein>
    <submittedName>
        <fullName evidence="9">RagB/SusD domain-containing protein</fullName>
    </submittedName>
</protein>
<comment type="subcellular location">
    <subcellularLocation>
        <location evidence="1">Cell outer membrane</location>
    </subcellularLocation>
</comment>
<organism evidence="9 10">
    <name type="scientific">Flavobacterium phragmitis</name>
    <dbReference type="NCBI Taxonomy" id="739143"/>
    <lineage>
        <taxon>Bacteria</taxon>
        <taxon>Pseudomonadati</taxon>
        <taxon>Bacteroidota</taxon>
        <taxon>Flavobacteriia</taxon>
        <taxon>Flavobacteriales</taxon>
        <taxon>Flavobacteriaceae</taxon>
        <taxon>Flavobacterium</taxon>
    </lineage>
</organism>
<comment type="similarity">
    <text evidence="2">Belongs to the SusD family.</text>
</comment>
<evidence type="ECO:0000313" key="10">
    <source>
        <dbReference type="Proteomes" id="UP000199672"/>
    </source>
</evidence>
<dbReference type="GO" id="GO:0009279">
    <property type="term" value="C:cell outer membrane"/>
    <property type="evidence" value="ECO:0007669"/>
    <property type="project" value="UniProtKB-SubCell"/>
</dbReference>
<dbReference type="InterPro" id="IPR012944">
    <property type="entry name" value="SusD_RagB_dom"/>
</dbReference>
<evidence type="ECO:0000259" key="8">
    <source>
        <dbReference type="Pfam" id="PF14322"/>
    </source>
</evidence>
<evidence type="ECO:0000256" key="5">
    <source>
        <dbReference type="ARBA" id="ARBA00023237"/>
    </source>
</evidence>
<dbReference type="Proteomes" id="UP000199672">
    <property type="component" value="Unassembled WGS sequence"/>
</dbReference>
<feature type="signal peptide" evidence="6">
    <location>
        <begin position="1"/>
        <end position="22"/>
    </location>
</feature>
<dbReference type="InterPro" id="IPR011990">
    <property type="entry name" value="TPR-like_helical_dom_sf"/>
</dbReference>
<accession>A0A1I1STP4</accession>
<feature type="domain" description="SusD-like N-terminal" evidence="8">
    <location>
        <begin position="100"/>
        <end position="236"/>
    </location>
</feature>
<feature type="chain" id="PRO_5011577723" evidence="6">
    <location>
        <begin position="23"/>
        <end position="499"/>
    </location>
</feature>
<dbReference type="STRING" id="739143.SAMN05216297_108210"/>
<reference evidence="10" key="1">
    <citation type="submission" date="2016-10" db="EMBL/GenBank/DDBJ databases">
        <authorList>
            <person name="Varghese N."/>
            <person name="Submissions S."/>
        </authorList>
    </citation>
    <scope>NUCLEOTIDE SEQUENCE [LARGE SCALE GENOMIC DNA]</scope>
    <source>
        <strain evidence="10">CGMCC 1.10370</strain>
    </source>
</reference>
<dbReference type="EMBL" id="FOMH01000008">
    <property type="protein sequence ID" value="SFD49889.1"/>
    <property type="molecule type" value="Genomic_DNA"/>
</dbReference>
<keyword evidence="10" id="KW-1185">Reference proteome</keyword>
<dbReference type="SUPFAM" id="SSF48452">
    <property type="entry name" value="TPR-like"/>
    <property type="match status" value="1"/>
</dbReference>
<proteinExistence type="inferred from homology"/>
<dbReference type="PROSITE" id="PS51257">
    <property type="entry name" value="PROKAR_LIPOPROTEIN"/>
    <property type="match status" value="1"/>
</dbReference>